<feature type="non-terminal residue" evidence="4">
    <location>
        <position position="199"/>
    </location>
</feature>
<sequence length="199" mass="21781">MELMSDSNLSNLVITDASSLNGVDKKLLSAEVVKMLVQKGAPNEGTEVVFGLLLYALAARTTSPKVQRADSDVIFSNSFGERNVVVTEGDLKKVLDGCAPLTRFTNKLRTFGRTFTEAYVDFCIAYKHKLPQLNAAAELGIPAEDSYLAADFLGTCPKLSELQQSRKMFASMYALKTEGGVVNTPVSNLRQLGRREVMY</sequence>
<evidence type="ECO:0000256" key="1">
    <source>
        <dbReference type="ARBA" id="ARBA00004328"/>
    </source>
</evidence>
<dbReference type="GO" id="GO:0019028">
    <property type="term" value="C:viral capsid"/>
    <property type="evidence" value="ECO:0007669"/>
    <property type="project" value="UniProtKB-KW"/>
</dbReference>
<evidence type="ECO:0000256" key="3">
    <source>
        <dbReference type="ARBA" id="ARBA00022844"/>
    </source>
</evidence>
<comment type="subcellular location">
    <subcellularLocation>
        <location evidence="1">Virion</location>
    </subcellularLocation>
</comment>
<name>A0A1B0RQP7_9CLOS</name>
<accession>A0A1B0RQP7</accession>
<proteinExistence type="predicted"/>
<organism evidence="4">
    <name type="scientific">Grapevine leafroll-associated virus 2</name>
    <dbReference type="NCBI Taxonomy" id="64003"/>
    <lineage>
        <taxon>Viruses</taxon>
        <taxon>Riboviria</taxon>
        <taxon>Orthornavirae</taxon>
        <taxon>Kitrinoviricota</taxon>
        <taxon>Alsuviricetes</taxon>
        <taxon>Martellivirales</taxon>
        <taxon>Closteroviridae</taxon>
        <taxon>Closterovirus</taxon>
        <taxon>Closterovirus vitis</taxon>
    </lineage>
</organism>
<evidence type="ECO:0000256" key="2">
    <source>
        <dbReference type="ARBA" id="ARBA00022561"/>
    </source>
</evidence>
<protein>
    <submittedName>
        <fullName evidence="4">Coat protein</fullName>
    </submittedName>
</protein>
<evidence type="ECO:0000313" key="4">
    <source>
        <dbReference type="EMBL" id="AKT73876.1"/>
    </source>
</evidence>
<dbReference type="InterPro" id="IPR002679">
    <property type="entry name" value="Closter_coat"/>
</dbReference>
<dbReference type="Pfam" id="PF01785">
    <property type="entry name" value="Closter_coat"/>
    <property type="match status" value="1"/>
</dbReference>
<keyword evidence="2 4" id="KW-0167">Capsid protein</keyword>
<keyword evidence="3" id="KW-0946">Virion</keyword>
<reference evidence="4" key="1">
    <citation type="submission" date="2015-01" db="EMBL/GenBank/DDBJ databases">
        <title>Detection and sequence analysis of Grapevine leafroll-associated virus 2 isolates from China.</title>
        <authorList>
            <person name="Fan X."/>
            <person name="Dong Y."/>
            <person name="Zhang Z."/>
            <person name="Ren F."/>
            <person name="Hu G."/>
            <person name="Zhou J."/>
        </authorList>
    </citation>
    <scope>NUCLEOTIDE SEQUENCE</scope>
    <source>
        <strain evidence="4">TJ-Cas2</strain>
    </source>
</reference>
<dbReference type="EMBL" id="KP337398">
    <property type="protein sequence ID" value="AKT73876.1"/>
    <property type="molecule type" value="Genomic_RNA"/>
</dbReference>